<reference evidence="1 2" key="1">
    <citation type="journal article" date="2019" name="Sci. Rep.">
        <title>Orb-weaving spider Araneus ventricosus genome elucidates the spidroin gene catalogue.</title>
        <authorList>
            <person name="Kono N."/>
            <person name="Nakamura H."/>
            <person name="Ohtoshi R."/>
            <person name="Moran D.A.P."/>
            <person name="Shinohara A."/>
            <person name="Yoshida Y."/>
            <person name="Fujiwara M."/>
            <person name="Mori M."/>
            <person name="Tomita M."/>
            <person name="Arakawa K."/>
        </authorList>
    </citation>
    <scope>NUCLEOTIDE SEQUENCE [LARGE SCALE GENOMIC DNA]</scope>
</reference>
<accession>A0A4Y2BVR5</accession>
<proteinExistence type="predicted"/>
<evidence type="ECO:0000313" key="1">
    <source>
        <dbReference type="EMBL" id="GBL96023.1"/>
    </source>
</evidence>
<evidence type="ECO:0000313" key="2">
    <source>
        <dbReference type="Proteomes" id="UP000499080"/>
    </source>
</evidence>
<organism evidence="1 2">
    <name type="scientific">Araneus ventricosus</name>
    <name type="common">Orbweaver spider</name>
    <name type="synonym">Epeira ventricosa</name>
    <dbReference type="NCBI Taxonomy" id="182803"/>
    <lineage>
        <taxon>Eukaryota</taxon>
        <taxon>Metazoa</taxon>
        <taxon>Ecdysozoa</taxon>
        <taxon>Arthropoda</taxon>
        <taxon>Chelicerata</taxon>
        <taxon>Arachnida</taxon>
        <taxon>Araneae</taxon>
        <taxon>Araneomorphae</taxon>
        <taxon>Entelegynae</taxon>
        <taxon>Araneoidea</taxon>
        <taxon>Araneidae</taxon>
        <taxon>Araneus</taxon>
    </lineage>
</organism>
<sequence>MVSGIAKVNGSRRIIKIPVVNSGLTSVNRARSMVSYGIDSIAPIKPGARVVNCPTAMRKTLKRVASSRRVEERRETDIKSAATFGELSALR</sequence>
<protein>
    <submittedName>
        <fullName evidence="1">Uncharacterized protein</fullName>
    </submittedName>
</protein>
<dbReference type="EMBL" id="BGPR01161054">
    <property type="protein sequence ID" value="GBL96023.1"/>
    <property type="molecule type" value="Genomic_DNA"/>
</dbReference>
<dbReference type="AlphaFoldDB" id="A0A4Y2BVR5"/>
<keyword evidence="2" id="KW-1185">Reference proteome</keyword>
<dbReference type="Proteomes" id="UP000499080">
    <property type="component" value="Unassembled WGS sequence"/>
</dbReference>
<name>A0A4Y2BVR5_ARAVE</name>
<comment type="caution">
    <text evidence="1">The sequence shown here is derived from an EMBL/GenBank/DDBJ whole genome shotgun (WGS) entry which is preliminary data.</text>
</comment>
<gene>
    <name evidence="1" type="ORF">AVEN_74127_1</name>
</gene>